<dbReference type="eggNOG" id="ENOG5032YX9">
    <property type="taxonomic scope" value="Bacteria"/>
</dbReference>
<proteinExistence type="predicted"/>
<dbReference type="EMBL" id="MUGY01000029">
    <property type="protein sequence ID" value="OXA89931.1"/>
    <property type="molecule type" value="Genomic_DNA"/>
</dbReference>
<dbReference type="PROSITE" id="PS51257">
    <property type="entry name" value="PROKAR_LIPOPROTEIN"/>
    <property type="match status" value="1"/>
</dbReference>
<protein>
    <recommendedName>
        <fullName evidence="5">Lipoprotein</fullName>
    </recommendedName>
</protein>
<dbReference type="STRING" id="991.IW20_13670"/>
<dbReference type="RefSeq" id="WP_035623184.1">
    <property type="nucleotide sequence ID" value="NZ_JBEWQG010000006.1"/>
</dbReference>
<name>A0A086AFR6_FLAHY</name>
<accession>A0A086AFR6</accession>
<evidence type="ECO:0000313" key="4">
    <source>
        <dbReference type="Proteomes" id="UP000198424"/>
    </source>
</evidence>
<dbReference type="OrthoDB" id="794403at2"/>
<comment type="caution">
    <text evidence="1">The sequence shown here is derived from an EMBL/GenBank/DDBJ whole genome shotgun (WGS) entry which is preliminary data.</text>
</comment>
<dbReference type="AlphaFoldDB" id="A0A086AFR6"/>
<sequence>MKKIIAIIGAVTLVLVSCKKDKPEEIIPDTVESAKIEESVGKQCFQSITNKDTIVLTLNTNSHNEVDGQLTYEIYEKDKNEGTIIGNIKGDTLIADYTFKSEGVSSIREVAFLKKAGTFIEGYGDLIETNGKMVFKDKKSLKFDSKMTLTKVDCK</sequence>
<reference evidence="2 4" key="2">
    <citation type="submission" date="2016-11" db="EMBL/GenBank/DDBJ databases">
        <title>Whole genomes of Flavobacteriaceae.</title>
        <authorList>
            <person name="Stine C."/>
            <person name="Li C."/>
            <person name="Tadesse D."/>
        </authorList>
    </citation>
    <scope>NUCLEOTIDE SEQUENCE [LARGE SCALE GENOMIC DNA]</scope>
    <source>
        <strain evidence="2 4">ATCC 29551</strain>
    </source>
</reference>
<evidence type="ECO:0000313" key="3">
    <source>
        <dbReference type="Proteomes" id="UP000028712"/>
    </source>
</evidence>
<dbReference type="Proteomes" id="UP000028712">
    <property type="component" value="Unassembled WGS sequence"/>
</dbReference>
<reference evidence="1 3" key="1">
    <citation type="submission" date="2014-07" db="EMBL/GenBank/DDBJ databases">
        <title>Genome of Flavobacterium hydatis DSM 2063.</title>
        <authorList>
            <person name="Pipes S.E."/>
            <person name="Stropko S.J."/>
            <person name="Newman J.D."/>
        </authorList>
    </citation>
    <scope>NUCLEOTIDE SEQUENCE [LARGE SCALE GENOMIC DNA]</scope>
    <source>
        <strain evidence="1 3">DSM 2063</strain>
    </source>
</reference>
<keyword evidence="4" id="KW-1185">Reference proteome</keyword>
<dbReference type="EMBL" id="JPRM01000020">
    <property type="protein sequence ID" value="KFF15530.1"/>
    <property type="molecule type" value="Genomic_DNA"/>
</dbReference>
<evidence type="ECO:0008006" key="5">
    <source>
        <dbReference type="Google" id="ProtNLM"/>
    </source>
</evidence>
<evidence type="ECO:0000313" key="2">
    <source>
        <dbReference type="EMBL" id="OXA89931.1"/>
    </source>
</evidence>
<gene>
    <name evidence="2" type="ORF">B0A62_20295</name>
    <name evidence="1" type="ORF">IW20_13670</name>
</gene>
<dbReference type="Proteomes" id="UP000198424">
    <property type="component" value="Unassembled WGS sequence"/>
</dbReference>
<organism evidence="1 3">
    <name type="scientific">Flavobacterium hydatis</name>
    <name type="common">Cytophaga aquatilis</name>
    <dbReference type="NCBI Taxonomy" id="991"/>
    <lineage>
        <taxon>Bacteria</taxon>
        <taxon>Pseudomonadati</taxon>
        <taxon>Bacteroidota</taxon>
        <taxon>Flavobacteriia</taxon>
        <taxon>Flavobacteriales</taxon>
        <taxon>Flavobacteriaceae</taxon>
        <taxon>Flavobacterium</taxon>
    </lineage>
</organism>
<evidence type="ECO:0000313" key="1">
    <source>
        <dbReference type="EMBL" id="KFF15530.1"/>
    </source>
</evidence>